<accession>A0ABV0HLY1</accession>
<evidence type="ECO:0000313" key="3">
    <source>
        <dbReference type="Proteomes" id="UP001444146"/>
    </source>
</evidence>
<name>A0ABV0HLY1_9ENTR</name>
<dbReference type="RefSeq" id="WP_347795696.1">
    <property type="nucleotide sequence ID" value="NZ_JAYMYY010000005.1"/>
</dbReference>
<gene>
    <name evidence="2" type="ORF">VSR74_16335</name>
</gene>
<feature type="compositionally biased region" description="Basic and acidic residues" evidence="1">
    <location>
        <begin position="1"/>
        <end position="15"/>
    </location>
</feature>
<feature type="region of interest" description="Disordered" evidence="1">
    <location>
        <begin position="191"/>
        <end position="222"/>
    </location>
</feature>
<feature type="compositionally biased region" description="Pro residues" evidence="1">
    <location>
        <begin position="204"/>
        <end position="222"/>
    </location>
</feature>
<dbReference type="Proteomes" id="UP001444146">
    <property type="component" value="Unassembled WGS sequence"/>
</dbReference>
<dbReference type="EMBL" id="JAYMYY010000005">
    <property type="protein sequence ID" value="MEO3991378.1"/>
    <property type="molecule type" value="Genomic_DNA"/>
</dbReference>
<feature type="compositionally biased region" description="Polar residues" evidence="1">
    <location>
        <begin position="191"/>
        <end position="202"/>
    </location>
</feature>
<feature type="region of interest" description="Disordered" evidence="1">
    <location>
        <begin position="1"/>
        <end position="49"/>
    </location>
</feature>
<evidence type="ECO:0000256" key="1">
    <source>
        <dbReference type="SAM" id="MobiDB-lite"/>
    </source>
</evidence>
<feature type="compositionally biased region" description="Basic and acidic residues" evidence="1">
    <location>
        <begin position="28"/>
        <end position="43"/>
    </location>
</feature>
<keyword evidence="3" id="KW-1185">Reference proteome</keyword>
<reference evidence="2 3" key="1">
    <citation type="submission" date="2024-01" db="EMBL/GenBank/DDBJ databases">
        <title>Pseudocitrobacter sp. Endophytic strain Cyp-38L.</title>
        <authorList>
            <person name="Amer M.A."/>
            <person name="Hamed S.M."/>
        </authorList>
    </citation>
    <scope>NUCLEOTIDE SEQUENCE [LARGE SCALE GENOMIC DNA]</scope>
    <source>
        <strain evidence="2 3">Cyp38S</strain>
    </source>
</reference>
<sequence length="222" mass="24736">MKKSTDDLEGNKSDTSRINVRFKSPFNRKSEKPTLVDIPEHSTTEVSQEEVIVAESRSTGMVDKIKQLAHRRKSTDPASESIAVADNEFPPDSDAIVETESVPSHFSEAVSRYRPAIERVVLNGLIDVAESKLRDEIFLMSLFNRACDIILAPLPGAVRLVIPREMLLKWLMQNREPLLLMLHEYKAAQSGEVQQDAQSIPQPATEPPVCLPPPDTSPPQSK</sequence>
<organism evidence="2 3">
    <name type="scientific">Pseudocitrobacter cyperus</name>
    <dbReference type="NCBI Taxonomy" id="3112843"/>
    <lineage>
        <taxon>Bacteria</taxon>
        <taxon>Pseudomonadati</taxon>
        <taxon>Pseudomonadota</taxon>
        <taxon>Gammaproteobacteria</taxon>
        <taxon>Enterobacterales</taxon>
        <taxon>Enterobacteriaceae</taxon>
        <taxon>Pseudocitrobacter</taxon>
    </lineage>
</organism>
<comment type="caution">
    <text evidence="2">The sequence shown here is derived from an EMBL/GenBank/DDBJ whole genome shotgun (WGS) entry which is preliminary data.</text>
</comment>
<evidence type="ECO:0000313" key="2">
    <source>
        <dbReference type="EMBL" id="MEO3991378.1"/>
    </source>
</evidence>
<protein>
    <submittedName>
        <fullName evidence="2">Uncharacterized protein</fullName>
    </submittedName>
</protein>
<proteinExistence type="predicted"/>